<organism evidence="1 2">
    <name type="scientific">Elsinoe batatas</name>
    <dbReference type="NCBI Taxonomy" id="2601811"/>
    <lineage>
        <taxon>Eukaryota</taxon>
        <taxon>Fungi</taxon>
        <taxon>Dikarya</taxon>
        <taxon>Ascomycota</taxon>
        <taxon>Pezizomycotina</taxon>
        <taxon>Dothideomycetes</taxon>
        <taxon>Dothideomycetidae</taxon>
        <taxon>Myriangiales</taxon>
        <taxon>Elsinoaceae</taxon>
        <taxon>Elsinoe</taxon>
    </lineage>
</organism>
<evidence type="ECO:0000313" key="2">
    <source>
        <dbReference type="Proteomes" id="UP000809789"/>
    </source>
</evidence>
<protein>
    <submittedName>
        <fullName evidence="1">Uncharacterized protein</fullName>
    </submittedName>
</protein>
<keyword evidence="2" id="KW-1185">Reference proteome</keyword>
<name>A0A8K0KYK7_9PEZI</name>
<gene>
    <name evidence="1" type="ORF">KVT40_007433</name>
</gene>
<dbReference type="AlphaFoldDB" id="A0A8K0KYK7"/>
<accession>A0A8K0KYK7</accession>
<dbReference type="EMBL" id="JAESVG020000009">
    <property type="protein sequence ID" value="KAG8624366.1"/>
    <property type="molecule type" value="Genomic_DNA"/>
</dbReference>
<proteinExistence type="predicted"/>
<comment type="caution">
    <text evidence="1">The sequence shown here is derived from an EMBL/GenBank/DDBJ whole genome shotgun (WGS) entry which is preliminary data.</text>
</comment>
<dbReference type="OrthoDB" id="10299518at2759"/>
<reference evidence="1" key="1">
    <citation type="submission" date="2021-07" db="EMBL/GenBank/DDBJ databases">
        <title>Elsinoe batatas strain:CRI-CJ2 Genome sequencing and assembly.</title>
        <authorList>
            <person name="Huang L."/>
        </authorList>
    </citation>
    <scope>NUCLEOTIDE SEQUENCE</scope>
    <source>
        <strain evidence="1">CRI-CJ2</strain>
    </source>
</reference>
<evidence type="ECO:0000313" key="1">
    <source>
        <dbReference type="EMBL" id="KAG8624366.1"/>
    </source>
</evidence>
<sequence>MADQDATDNLYAGPVRIRAVITVDSIDRIEEDLDEASRQRLSVWRKKAAFGSVMAFATLYEPDLRVALKNTLEFLDSLEPPQWENAVCGEAFKVGTSTDDKRTGGVGSGFWPVEETDKYYSDIQADMALFMEGSKSNLAIVKPGEAPRWPGNLIRLAGVVLPTPSTLVYVQHNLKGSLSPDNFASNLDKLVDAVKGYQWRSVHVKADQVLSSGDAIQQLCHIYHILATLQQDDLAADVKSAMLYVHFYEHYERLCSDFSENRNDLNESGYPATFIAYLETCLVPAATNFTVLEIGKKRETARLNIDQFKCKGEELCMWTREFGIGFTWFLVCANWEQSPRNMNLQDVSLIAAMLNKGDPSIRQLSTLIYNNLLAYLVEPNLAGKIVPKLRVSTVPKDQWHAASLMMLASRDTINVIKGLPPSNDDVLEYPRRHLMFENEAQLANYIDSFTDLDPRPMIPQYHKRTT</sequence>
<dbReference type="Proteomes" id="UP000809789">
    <property type="component" value="Unassembled WGS sequence"/>
</dbReference>